<sequence length="65" mass="7340">MKEALKIIRDQQIQLKTENRLLSDCLGYSLSKEILAPFDMTGLLDPFPIPVKLALSLISFPFGNF</sequence>
<dbReference type="AlphaFoldDB" id="A0A1I2NBA1"/>
<organism evidence="1 2">
    <name type="scientific">Salegentibacter agarivorans</name>
    <dbReference type="NCBI Taxonomy" id="345907"/>
    <lineage>
        <taxon>Bacteria</taxon>
        <taxon>Pseudomonadati</taxon>
        <taxon>Bacteroidota</taxon>
        <taxon>Flavobacteriia</taxon>
        <taxon>Flavobacteriales</taxon>
        <taxon>Flavobacteriaceae</taxon>
        <taxon>Salegentibacter</taxon>
    </lineage>
</organism>
<gene>
    <name evidence="1" type="ORF">SAMN04488033_12016</name>
</gene>
<dbReference type="Proteomes" id="UP000199116">
    <property type="component" value="Unassembled WGS sequence"/>
</dbReference>
<proteinExistence type="predicted"/>
<name>A0A1I2NBA1_9FLAO</name>
<dbReference type="EMBL" id="FOOH01000020">
    <property type="protein sequence ID" value="SFG01022.1"/>
    <property type="molecule type" value="Genomic_DNA"/>
</dbReference>
<evidence type="ECO:0000313" key="2">
    <source>
        <dbReference type="Proteomes" id="UP000199116"/>
    </source>
</evidence>
<accession>A0A1I2NBA1</accession>
<evidence type="ECO:0000313" key="1">
    <source>
        <dbReference type="EMBL" id="SFG01022.1"/>
    </source>
</evidence>
<keyword evidence="2" id="KW-1185">Reference proteome</keyword>
<reference evidence="2" key="1">
    <citation type="submission" date="2016-10" db="EMBL/GenBank/DDBJ databases">
        <authorList>
            <person name="Varghese N."/>
            <person name="Submissions S."/>
        </authorList>
    </citation>
    <scope>NUCLEOTIDE SEQUENCE [LARGE SCALE GENOMIC DNA]</scope>
    <source>
        <strain evidence="2">DSM 23515</strain>
    </source>
</reference>
<protein>
    <submittedName>
        <fullName evidence="1">Uncharacterized protein</fullName>
    </submittedName>
</protein>